<dbReference type="Pfam" id="PF01973">
    <property type="entry name" value="MptE-like"/>
    <property type="match status" value="1"/>
</dbReference>
<sequence>MSKFKLKDTIDRLIYRGFNVLSELLFYIKRKERALVAQNVQYKGKHQGEKFFIMGNGPSLNTLNQKHYEYISKHISFAVNLFYKNDKFPEFEPTYYAMVDPLSITKAYESMYTEFDNKYKNSTLIADYRAKELVDKLDRRNRSIYLYSKKFPTDHIECDISSNSFITMNVVSTCILIAIYMGAKEIYLLGTDYNSFASRSDVHFYKEEEGLNRKIENRLGYQLKYYHITTEFHYLIAKLAKEKGVKIVNLCETSLLDAYPLGRFEDLINNIIPNE</sequence>
<comment type="caution">
    <text evidence="2">The sequence shown here is derived from an EMBL/GenBank/DDBJ whole genome shotgun (WGS) entry which is preliminary data.</text>
</comment>
<dbReference type="Gene3D" id="3.90.1480.10">
    <property type="entry name" value="Alpha-2,3-sialyltransferase"/>
    <property type="match status" value="1"/>
</dbReference>
<name>A0ABP8A1P7_9SPHI</name>
<keyword evidence="3" id="KW-1185">Reference proteome</keyword>
<feature type="domain" description="6-hydroxymethylpterin diphosphokinase MptE-like" evidence="1">
    <location>
        <begin position="43"/>
        <end position="193"/>
    </location>
</feature>
<dbReference type="RefSeq" id="WP_346086121.1">
    <property type="nucleotide sequence ID" value="NZ_BAAAZK010000006.1"/>
</dbReference>
<proteinExistence type="predicted"/>
<dbReference type="EMBL" id="BAAAZK010000006">
    <property type="protein sequence ID" value="GAA4175639.1"/>
    <property type="molecule type" value="Genomic_DNA"/>
</dbReference>
<accession>A0ABP8A1P7</accession>
<reference evidence="3" key="1">
    <citation type="journal article" date="2019" name="Int. J. Syst. Evol. Microbiol.">
        <title>The Global Catalogue of Microorganisms (GCM) 10K type strain sequencing project: providing services to taxonomists for standard genome sequencing and annotation.</title>
        <authorList>
            <consortium name="The Broad Institute Genomics Platform"/>
            <consortium name="The Broad Institute Genome Sequencing Center for Infectious Disease"/>
            <person name="Wu L."/>
            <person name="Ma J."/>
        </authorList>
    </citation>
    <scope>NUCLEOTIDE SEQUENCE [LARGE SCALE GENOMIC DNA]</scope>
    <source>
        <strain evidence="3">JCM 16722</strain>
    </source>
</reference>
<gene>
    <name evidence="2" type="ORF">GCM10022218_21650</name>
</gene>
<dbReference type="Proteomes" id="UP001500167">
    <property type="component" value="Unassembled WGS sequence"/>
</dbReference>
<evidence type="ECO:0000313" key="2">
    <source>
        <dbReference type="EMBL" id="GAA4175639.1"/>
    </source>
</evidence>
<evidence type="ECO:0000259" key="1">
    <source>
        <dbReference type="Pfam" id="PF01973"/>
    </source>
</evidence>
<organism evidence="2 3">
    <name type="scientific">Sphingobacterium ginsenosidimutans</name>
    <dbReference type="NCBI Taxonomy" id="687845"/>
    <lineage>
        <taxon>Bacteria</taxon>
        <taxon>Pseudomonadati</taxon>
        <taxon>Bacteroidota</taxon>
        <taxon>Sphingobacteriia</taxon>
        <taxon>Sphingobacteriales</taxon>
        <taxon>Sphingobacteriaceae</taxon>
        <taxon>Sphingobacterium</taxon>
    </lineage>
</organism>
<protein>
    <recommendedName>
        <fullName evidence="1">6-hydroxymethylpterin diphosphokinase MptE-like domain-containing protein</fullName>
    </recommendedName>
</protein>
<dbReference type="InterPro" id="IPR002826">
    <property type="entry name" value="MptE-like"/>
</dbReference>
<evidence type="ECO:0000313" key="3">
    <source>
        <dbReference type="Proteomes" id="UP001500167"/>
    </source>
</evidence>